<comment type="caution">
    <text evidence="4">The sequence shown here is derived from an EMBL/GenBank/DDBJ whole genome shotgun (WGS) entry which is preliminary data.</text>
</comment>
<feature type="region of interest" description="Disordered" evidence="1">
    <location>
        <begin position="335"/>
        <end position="358"/>
    </location>
</feature>
<feature type="transmembrane region" description="Helical" evidence="2">
    <location>
        <begin position="104"/>
        <end position="125"/>
    </location>
</feature>
<dbReference type="EMBL" id="BOPF01000006">
    <property type="protein sequence ID" value="GIJ45068.1"/>
    <property type="molecule type" value="Genomic_DNA"/>
</dbReference>
<protein>
    <recommendedName>
        <fullName evidence="3">DUF6545 domain-containing protein</fullName>
    </recommendedName>
</protein>
<feature type="transmembrane region" description="Helical" evidence="2">
    <location>
        <begin position="68"/>
        <end position="92"/>
    </location>
</feature>
<feature type="transmembrane region" description="Helical" evidence="2">
    <location>
        <begin position="35"/>
        <end position="56"/>
    </location>
</feature>
<dbReference type="Proteomes" id="UP000619260">
    <property type="component" value="Unassembled WGS sequence"/>
</dbReference>
<feature type="transmembrane region" description="Helical" evidence="2">
    <location>
        <begin position="226"/>
        <end position="247"/>
    </location>
</feature>
<feature type="domain" description="DUF6545" evidence="3">
    <location>
        <begin position="249"/>
        <end position="372"/>
    </location>
</feature>
<keyword evidence="2" id="KW-1133">Transmembrane helix</keyword>
<proteinExistence type="predicted"/>
<feature type="transmembrane region" description="Helical" evidence="2">
    <location>
        <begin position="6"/>
        <end position="23"/>
    </location>
</feature>
<evidence type="ECO:0000259" key="3">
    <source>
        <dbReference type="Pfam" id="PF20182"/>
    </source>
</evidence>
<evidence type="ECO:0000256" key="2">
    <source>
        <dbReference type="SAM" id="Phobius"/>
    </source>
</evidence>
<dbReference type="NCBIfam" id="NF042915">
    <property type="entry name" value="MAB_1171c_fam"/>
    <property type="match status" value="1"/>
</dbReference>
<dbReference type="InterPro" id="IPR050039">
    <property type="entry name" value="MAB_1171c-like"/>
</dbReference>
<keyword evidence="2" id="KW-0812">Transmembrane</keyword>
<feature type="transmembrane region" description="Helical" evidence="2">
    <location>
        <begin position="185"/>
        <end position="206"/>
    </location>
</feature>
<gene>
    <name evidence="4" type="ORF">Val02_19540</name>
</gene>
<feature type="transmembrane region" description="Helical" evidence="2">
    <location>
        <begin position="145"/>
        <end position="164"/>
    </location>
</feature>
<evidence type="ECO:0000313" key="4">
    <source>
        <dbReference type="EMBL" id="GIJ45068.1"/>
    </source>
</evidence>
<sequence length="375" mass="41255">MVYQVLEWTCTVIAFAAFAYRLGTLPGNHRDPTHAALCVYFFGSFFSFVIGLDAVSPHVADLFHYRNVTIILSHAAVVVLTAAQLVVLTYWALPPERARHRARLLVAGFAVALAVLVTMFLVSFPMERQGTSATSSLLNLRNSGYALYVALYTVLIAAGQVVTVRVSWRFAGTATQPWLRRSMRTVAVGGVFILGYCGMRLFQVAATQLKYDVTAYNPVQWFLGDVGSLLELLGWTAPGWGPALAALPRWVRAYRRYHQLRPLWEALHRATPDIVLGGPRSRVADAVPGDLGFRLYRRVIEILDGQRALRPYLAPPVDANGPTAEAQWVREALKAKASGRPPVSAPAPAPGEYPEDLAGETDRLVAVARAFQREP</sequence>
<dbReference type="Pfam" id="PF20182">
    <property type="entry name" value="DUF6545"/>
    <property type="match status" value="1"/>
</dbReference>
<keyword evidence="5" id="KW-1185">Reference proteome</keyword>
<evidence type="ECO:0000256" key="1">
    <source>
        <dbReference type="SAM" id="MobiDB-lite"/>
    </source>
</evidence>
<dbReference type="RefSeq" id="WP_203898625.1">
    <property type="nucleotide sequence ID" value="NZ_BOPF01000006.1"/>
</dbReference>
<dbReference type="InterPro" id="IPR046675">
    <property type="entry name" value="DUF6545"/>
</dbReference>
<evidence type="ECO:0000313" key="5">
    <source>
        <dbReference type="Proteomes" id="UP000619260"/>
    </source>
</evidence>
<reference evidence="4" key="1">
    <citation type="submission" date="2021-01" db="EMBL/GenBank/DDBJ databases">
        <title>Whole genome shotgun sequence of Virgisporangium aliadipatigenens NBRC 105644.</title>
        <authorList>
            <person name="Komaki H."/>
            <person name="Tamura T."/>
        </authorList>
    </citation>
    <scope>NUCLEOTIDE SEQUENCE</scope>
    <source>
        <strain evidence="4">NBRC 105644</strain>
    </source>
</reference>
<name>A0A8J3YJM4_9ACTN</name>
<keyword evidence="2" id="KW-0472">Membrane</keyword>
<organism evidence="4 5">
    <name type="scientific">Virgisporangium aliadipatigenens</name>
    <dbReference type="NCBI Taxonomy" id="741659"/>
    <lineage>
        <taxon>Bacteria</taxon>
        <taxon>Bacillati</taxon>
        <taxon>Actinomycetota</taxon>
        <taxon>Actinomycetes</taxon>
        <taxon>Micromonosporales</taxon>
        <taxon>Micromonosporaceae</taxon>
        <taxon>Virgisporangium</taxon>
    </lineage>
</organism>
<accession>A0A8J3YJM4</accession>
<dbReference type="AlphaFoldDB" id="A0A8J3YJM4"/>